<comment type="subcellular location">
    <subcellularLocation>
        <location evidence="1">Cell membrane</location>
        <topology evidence="1">Multi-pass membrane protein</topology>
    </subcellularLocation>
</comment>
<proteinExistence type="predicted"/>
<feature type="transmembrane region" description="Helical" evidence="6">
    <location>
        <begin position="48"/>
        <end position="70"/>
    </location>
</feature>
<evidence type="ECO:0000313" key="9">
    <source>
        <dbReference type="Proteomes" id="UP000321555"/>
    </source>
</evidence>
<dbReference type="GO" id="GO:0005886">
    <property type="term" value="C:plasma membrane"/>
    <property type="evidence" value="ECO:0007669"/>
    <property type="project" value="UniProtKB-SubCell"/>
</dbReference>
<dbReference type="Proteomes" id="UP000321555">
    <property type="component" value="Chromosome"/>
</dbReference>
<dbReference type="PANTHER" id="PTHR36115:SF9">
    <property type="entry name" value="LMO1584 PROTEIN"/>
    <property type="match status" value="1"/>
</dbReference>
<feature type="transmembrane region" description="Helical" evidence="6">
    <location>
        <begin position="140"/>
        <end position="159"/>
    </location>
</feature>
<dbReference type="AlphaFoldDB" id="A0A5B8Z7L2"/>
<evidence type="ECO:0000313" key="8">
    <source>
        <dbReference type="EMBL" id="QED48937.1"/>
    </source>
</evidence>
<dbReference type="InterPro" id="IPR010432">
    <property type="entry name" value="RDD"/>
</dbReference>
<keyword evidence="3 6" id="KW-0812">Transmembrane</keyword>
<evidence type="ECO:0000259" key="7">
    <source>
        <dbReference type="Pfam" id="PF06271"/>
    </source>
</evidence>
<sequence>MMTLNQSEEKEFSIAEQDVHHTDTTIASPSLEKSESNSSSNPVRFAGFWMRFWAFLLDLIVIGSIDRLIINPIFRLLDISLIEYNFFAPISIATAITFYVYFVLMTRFFNQTLGKMVFGLRVVDLKGKKLTWGTIIFREWIGRFISGTIVIGYVIVAFLPKKQGLHDIFTDTTVVHEN</sequence>
<keyword evidence="5 6" id="KW-0472">Membrane</keyword>
<name>A0A5B8Z7L2_CYTDA</name>
<dbReference type="OrthoDB" id="9793824at2"/>
<dbReference type="PANTHER" id="PTHR36115">
    <property type="entry name" value="PROLINE-RICH ANTIGEN HOMOLOG-RELATED"/>
    <property type="match status" value="1"/>
</dbReference>
<evidence type="ECO:0000256" key="4">
    <source>
        <dbReference type="ARBA" id="ARBA00022989"/>
    </source>
</evidence>
<feature type="transmembrane region" description="Helical" evidence="6">
    <location>
        <begin position="82"/>
        <end position="104"/>
    </location>
</feature>
<gene>
    <name evidence="8" type="ORF">FSZ17_17630</name>
</gene>
<protein>
    <submittedName>
        <fullName evidence="8">RDD family protein</fullName>
    </submittedName>
</protein>
<keyword evidence="2" id="KW-1003">Cell membrane</keyword>
<dbReference type="STRING" id="1742359.GCA_001439625_02697"/>
<reference evidence="9" key="1">
    <citation type="submission" date="2019-08" db="EMBL/GenBank/DDBJ databases">
        <authorList>
            <person name="Zheng X."/>
        </authorList>
    </citation>
    <scope>NUCLEOTIDE SEQUENCE [LARGE SCALE GENOMIC DNA]</scope>
    <source>
        <strain evidence="9">FJAT-25496</strain>
    </source>
</reference>
<keyword evidence="4 6" id="KW-1133">Transmembrane helix</keyword>
<evidence type="ECO:0000256" key="3">
    <source>
        <dbReference type="ARBA" id="ARBA00022692"/>
    </source>
</evidence>
<evidence type="ECO:0000256" key="6">
    <source>
        <dbReference type="SAM" id="Phobius"/>
    </source>
</evidence>
<dbReference type="Pfam" id="PF06271">
    <property type="entry name" value="RDD"/>
    <property type="match status" value="1"/>
</dbReference>
<dbReference type="InterPro" id="IPR051791">
    <property type="entry name" value="Pra-immunoreactive"/>
</dbReference>
<evidence type="ECO:0000256" key="1">
    <source>
        <dbReference type="ARBA" id="ARBA00004651"/>
    </source>
</evidence>
<evidence type="ECO:0000256" key="5">
    <source>
        <dbReference type="ARBA" id="ARBA00023136"/>
    </source>
</evidence>
<dbReference type="EMBL" id="CP042593">
    <property type="protein sequence ID" value="QED48937.1"/>
    <property type="molecule type" value="Genomic_DNA"/>
</dbReference>
<keyword evidence="9" id="KW-1185">Reference proteome</keyword>
<dbReference type="KEGG" id="bda:FSZ17_17630"/>
<evidence type="ECO:0000256" key="2">
    <source>
        <dbReference type="ARBA" id="ARBA00022475"/>
    </source>
</evidence>
<organism evidence="8 9">
    <name type="scientific">Cytobacillus dafuensis</name>
    <name type="common">Bacillus dafuensis</name>
    <dbReference type="NCBI Taxonomy" id="1742359"/>
    <lineage>
        <taxon>Bacteria</taxon>
        <taxon>Bacillati</taxon>
        <taxon>Bacillota</taxon>
        <taxon>Bacilli</taxon>
        <taxon>Bacillales</taxon>
        <taxon>Bacillaceae</taxon>
        <taxon>Cytobacillus</taxon>
    </lineage>
</organism>
<accession>A0A5B8Z7L2</accession>
<feature type="domain" description="RDD" evidence="7">
    <location>
        <begin position="46"/>
        <end position="170"/>
    </location>
</feature>